<proteinExistence type="inferred from homology"/>
<dbReference type="GO" id="GO:0030659">
    <property type="term" value="C:cytoplasmic vesicle membrane"/>
    <property type="evidence" value="ECO:0007669"/>
    <property type="project" value="UniProtKB-ARBA"/>
</dbReference>
<dbReference type="GO" id="GO:0098588">
    <property type="term" value="C:bounding membrane of organelle"/>
    <property type="evidence" value="ECO:0007669"/>
    <property type="project" value="UniProtKB-ARBA"/>
</dbReference>
<accession>A0A974HR07</accession>
<evidence type="ECO:0000256" key="3">
    <source>
        <dbReference type="ARBA" id="ARBA00022692"/>
    </source>
</evidence>
<comment type="similarity">
    <text evidence="2">Belongs to the vacuolar ATPase subunit S1 family.</text>
</comment>
<dbReference type="PANTHER" id="PTHR12471:SF6">
    <property type="entry name" value="ATPASE H+ TRANSPORTING ACCESSORY PROTEIN 1"/>
    <property type="match status" value="1"/>
</dbReference>
<keyword evidence="7" id="KW-0732">Signal</keyword>
<dbReference type="InterPro" id="IPR008388">
    <property type="entry name" value="Ac45_acc_su"/>
</dbReference>
<keyword evidence="4 6" id="KW-1133">Transmembrane helix</keyword>
<dbReference type="PANTHER" id="PTHR12471">
    <property type="entry name" value="VACUOLAR ATP SYNTHASE SUBUNIT S1"/>
    <property type="match status" value="1"/>
</dbReference>
<dbReference type="Pfam" id="PF20520">
    <property type="entry name" value="Ac45-VOA1_TM"/>
    <property type="match status" value="1"/>
</dbReference>
<dbReference type="Pfam" id="PF05827">
    <property type="entry name" value="VAS1_LD"/>
    <property type="match status" value="1"/>
</dbReference>
<dbReference type="GO" id="GO:0001671">
    <property type="term" value="F:ATPase activator activity"/>
    <property type="evidence" value="ECO:0007669"/>
    <property type="project" value="TreeGrafter"/>
</dbReference>
<dbReference type="GO" id="GO:0030641">
    <property type="term" value="P:regulation of cellular pH"/>
    <property type="evidence" value="ECO:0007669"/>
    <property type="project" value="TreeGrafter"/>
</dbReference>
<evidence type="ECO:0000256" key="5">
    <source>
        <dbReference type="ARBA" id="ARBA00023136"/>
    </source>
</evidence>
<reference evidence="11" key="1">
    <citation type="journal article" date="2016" name="Nature">
        <title>Genome evolution in the allotetraploid frog Xenopus laevis.</title>
        <authorList>
            <person name="Session A.M."/>
            <person name="Uno Y."/>
            <person name="Kwon T."/>
            <person name="Chapman J.A."/>
            <person name="Toyoda A."/>
            <person name="Takahashi S."/>
            <person name="Fukui A."/>
            <person name="Hikosaka A."/>
            <person name="Suzuki A."/>
            <person name="Kondo M."/>
            <person name="van Heeringen S.J."/>
            <person name="Quigley I."/>
            <person name="Heinz S."/>
            <person name="Ogino H."/>
            <person name="Ochi H."/>
            <person name="Hellsten U."/>
            <person name="Lyons J.B."/>
            <person name="Simakov O."/>
            <person name="Putnam N."/>
            <person name="Stites J."/>
            <person name="Kuroki Y."/>
            <person name="Tanaka T."/>
            <person name="Michiue T."/>
            <person name="Watanabe M."/>
            <person name="Bogdanovic O."/>
            <person name="Lister R."/>
            <person name="Georgiou G."/>
            <person name="Paranjpe S.S."/>
            <person name="van Kruijsbergen I."/>
            <person name="Shu S."/>
            <person name="Carlson J."/>
            <person name="Kinoshita T."/>
            <person name="Ohta Y."/>
            <person name="Mawaribuchi S."/>
            <person name="Jenkins J."/>
            <person name="Grimwood J."/>
            <person name="Schmutz J."/>
            <person name="Mitros T."/>
            <person name="Mozaffari S.V."/>
            <person name="Suzuki Y."/>
            <person name="Haramoto Y."/>
            <person name="Yamamoto T.S."/>
            <person name="Takagi C."/>
            <person name="Heald R."/>
            <person name="Miller K."/>
            <person name="Haudenschild C."/>
            <person name="Kitzman J."/>
            <person name="Nakayama T."/>
            <person name="Izutsu Y."/>
            <person name="Robert J."/>
            <person name="Fortriede J."/>
            <person name="Burns K."/>
            <person name="Lotay V."/>
            <person name="Karimi K."/>
            <person name="Yasuoka Y."/>
            <person name="Dichmann D.S."/>
            <person name="Flajnik M.F."/>
            <person name="Houston D.W."/>
            <person name="Shendure J."/>
            <person name="DuPasquier L."/>
            <person name="Vize P.D."/>
            <person name="Zorn A.M."/>
            <person name="Ito M."/>
            <person name="Marcotte E.M."/>
            <person name="Wallingford J.B."/>
            <person name="Ito Y."/>
            <person name="Asashima M."/>
            <person name="Ueno N."/>
            <person name="Matsuda Y."/>
            <person name="Veenstra G.J."/>
            <person name="Fujiyama A."/>
            <person name="Harland R.M."/>
            <person name="Taira M."/>
            <person name="Rokhsar D.S."/>
        </authorList>
    </citation>
    <scope>NUCLEOTIDE SEQUENCE [LARGE SCALE GENOMIC DNA]</scope>
    <source>
        <strain evidence="11">J</strain>
    </source>
</reference>
<evidence type="ECO:0000256" key="2">
    <source>
        <dbReference type="ARBA" id="ARBA00009037"/>
    </source>
</evidence>
<dbReference type="GO" id="GO:0012505">
    <property type="term" value="C:endomembrane system"/>
    <property type="evidence" value="ECO:0007669"/>
    <property type="project" value="UniProtKB-ARBA"/>
</dbReference>
<evidence type="ECO:0000256" key="1">
    <source>
        <dbReference type="ARBA" id="ARBA00004167"/>
    </source>
</evidence>
<evidence type="ECO:0000259" key="9">
    <source>
        <dbReference type="Pfam" id="PF20520"/>
    </source>
</evidence>
<evidence type="ECO:0000256" key="6">
    <source>
        <dbReference type="SAM" id="Phobius"/>
    </source>
</evidence>
<dbReference type="Proteomes" id="UP000694892">
    <property type="component" value="Chromosome 3S"/>
</dbReference>
<evidence type="ECO:0008006" key="12">
    <source>
        <dbReference type="Google" id="ProtNLM"/>
    </source>
</evidence>
<evidence type="ECO:0000256" key="4">
    <source>
        <dbReference type="ARBA" id="ARBA00022989"/>
    </source>
</evidence>
<comment type="subcellular location">
    <subcellularLocation>
        <location evidence="1">Membrane</location>
        <topology evidence="1">Single-pass membrane protein</topology>
    </subcellularLocation>
</comment>
<organism evidence="10 11">
    <name type="scientific">Xenopus laevis</name>
    <name type="common">African clawed frog</name>
    <dbReference type="NCBI Taxonomy" id="8355"/>
    <lineage>
        <taxon>Eukaryota</taxon>
        <taxon>Metazoa</taxon>
        <taxon>Chordata</taxon>
        <taxon>Craniata</taxon>
        <taxon>Vertebrata</taxon>
        <taxon>Euteleostomi</taxon>
        <taxon>Amphibia</taxon>
        <taxon>Batrachia</taxon>
        <taxon>Anura</taxon>
        <taxon>Pipoidea</taxon>
        <taxon>Pipidae</taxon>
        <taxon>Xenopodinae</taxon>
        <taxon>Xenopus</taxon>
        <taxon>Xenopus</taxon>
    </lineage>
</organism>
<gene>
    <name evidence="10" type="ORF">XELAEV_18021045mg</name>
</gene>
<dbReference type="AlphaFoldDB" id="A0A974HR07"/>
<keyword evidence="5 6" id="KW-0472">Membrane</keyword>
<keyword evidence="3 6" id="KW-0812">Transmembrane</keyword>
<evidence type="ECO:0000256" key="7">
    <source>
        <dbReference type="SAM" id="SignalP"/>
    </source>
</evidence>
<sequence>MLLTSWFLLCLFCAFIPAVMPMSHVPVLLWSTERSFLEFKPTVHGGHVTSEHEFHRLLDPADEAEPKTVILFLQETLSVEDFTYYSSLSGSEGTLHNVKVLMDSSPSSLVLPAVNWKTIHHLPGYIKNQRNWNIIKVNNISISSVALEKAKSNLIIVKLQPVPRSSKMAAAKAFSENDKLIGKLTKDLIKRDIVFTGIYTGMKPPKVLQTFEVTAKIGRQLQSLDTTVQYPPLNVTNGTDSTCVLIYAQKILITANNSLVFDLTNMTFEAKTANTSLSSCSESNTTLSLLYSSPGNGIGSLEVRFVMTNQFYPGSARHWFKLESVQIIPDGDESRTAVFNTTYASVPAEYSYHCQQIGSSSLYGEQLIRSNSQAGRWDIFISEFQIQGFNIKNNLFSYASDCTSFFTPAIWMGLVSSIVLLWILSYGIFMIMQLTTNDKFDDPKGQPLSVPQTE</sequence>
<feature type="domain" description="V-type proton ATPase subunit S1 luminal" evidence="8">
    <location>
        <begin position="242"/>
        <end position="389"/>
    </location>
</feature>
<feature type="chain" id="PRO_5037813967" description="V-type proton ATPase subunit S1" evidence="7">
    <location>
        <begin position="22"/>
        <end position="454"/>
    </location>
</feature>
<dbReference type="InterPro" id="IPR046756">
    <property type="entry name" value="VAS1/VOA1_TM"/>
</dbReference>
<feature type="signal peptide" evidence="7">
    <location>
        <begin position="1"/>
        <end position="21"/>
    </location>
</feature>
<dbReference type="EMBL" id="CM004471">
    <property type="protein sequence ID" value="OCT87347.1"/>
    <property type="molecule type" value="Genomic_DNA"/>
</dbReference>
<dbReference type="OMA" id="PLFEPLM"/>
<name>A0A974HR07_XENLA</name>
<dbReference type="InterPro" id="IPR046755">
    <property type="entry name" value="VAS1_LD"/>
</dbReference>
<protein>
    <recommendedName>
        <fullName evidence="12">V-type proton ATPase subunit S1</fullName>
    </recommendedName>
</protein>
<dbReference type="Gene3D" id="2.40.160.110">
    <property type="match status" value="1"/>
</dbReference>
<evidence type="ECO:0000313" key="10">
    <source>
        <dbReference type="EMBL" id="OCT87347.1"/>
    </source>
</evidence>
<feature type="transmembrane region" description="Helical" evidence="6">
    <location>
        <begin position="409"/>
        <end position="429"/>
    </location>
</feature>
<dbReference type="FunFam" id="2.40.160.110:FF:000003">
    <property type="entry name" value="ATPase H+ transporting accessory protein 1"/>
    <property type="match status" value="1"/>
</dbReference>
<evidence type="ECO:0000313" key="11">
    <source>
        <dbReference type="Proteomes" id="UP000694892"/>
    </source>
</evidence>
<dbReference type="GO" id="GO:0033176">
    <property type="term" value="C:proton-transporting V-type ATPase complex"/>
    <property type="evidence" value="ECO:0007669"/>
    <property type="project" value="TreeGrafter"/>
</dbReference>
<feature type="domain" description="V-type proton ATPase subunit S1/VOA1 transmembrane" evidence="9">
    <location>
        <begin position="404"/>
        <end position="442"/>
    </location>
</feature>
<evidence type="ECO:0000259" key="8">
    <source>
        <dbReference type="Pfam" id="PF05827"/>
    </source>
</evidence>